<keyword evidence="4" id="KW-1185">Reference proteome</keyword>
<dbReference type="OrthoDB" id="41445at2759"/>
<proteinExistence type="predicted"/>
<protein>
    <recommendedName>
        <fullName evidence="2">EVE domain-containing protein</fullName>
    </recommendedName>
</protein>
<dbReference type="InterPro" id="IPR052181">
    <property type="entry name" value="5hmC_binding"/>
</dbReference>
<evidence type="ECO:0000313" key="4">
    <source>
        <dbReference type="Proteomes" id="UP000886595"/>
    </source>
</evidence>
<dbReference type="Proteomes" id="UP000886595">
    <property type="component" value="Unassembled WGS sequence"/>
</dbReference>
<evidence type="ECO:0000313" key="3">
    <source>
        <dbReference type="EMBL" id="KAG2323047.1"/>
    </source>
</evidence>
<comment type="caution">
    <text evidence="3">The sequence shown here is derived from an EMBL/GenBank/DDBJ whole genome shotgun (WGS) entry which is preliminary data.</text>
</comment>
<dbReference type="EMBL" id="JAAMPC010000003">
    <property type="protein sequence ID" value="KAG2323047.1"/>
    <property type="molecule type" value="Genomic_DNA"/>
</dbReference>
<organism evidence="3 4">
    <name type="scientific">Brassica carinata</name>
    <name type="common">Ethiopian mustard</name>
    <name type="synonym">Abyssinian cabbage</name>
    <dbReference type="NCBI Taxonomy" id="52824"/>
    <lineage>
        <taxon>Eukaryota</taxon>
        <taxon>Viridiplantae</taxon>
        <taxon>Streptophyta</taxon>
        <taxon>Embryophyta</taxon>
        <taxon>Tracheophyta</taxon>
        <taxon>Spermatophyta</taxon>
        <taxon>Magnoliopsida</taxon>
        <taxon>eudicotyledons</taxon>
        <taxon>Gunneridae</taxon>
        <taxon>Pentapetalae</taxon>
        <taxon>rosids</taxon>
        <taxon>malvids</taxon>
        <taxon>Brassicales</taxon>
        <taxon>Brassicaceae</taxon>
        <taxon>Brassiceae</taxon>
        <taxon>Brassica</taxon>
    </lineage>
</organism>
<dbReference type="AlphaFoldDB" id="A0A8X8B6D1"/>
<dbReference type="Pfam" id="PF01878">
    <property type="entry name" value="EVE"/>
    <property type="match status" value="1"/>
</dbReference>
<dbReference type="Gene3D" id="3.10.590.10">
    <property type="entry name" value="ph1033 like domains"/>
    <property type="match status" value="1"/>
</dbReference>
<feature type="domain" description="EVE" evidence="2">
    <location>
        <begin position="49"/>
        <end position="92"/>
    </location>
</feature>
<accession>A0A8X8B6D1</accession>
<gene>
    <name evidence="3" type="ORF">Bca52824_016260</name>
</gene>
<reference evidence="3 4" key="1">
    <citation type="submission" date="2020-02" db="EMBL/GenBank/DDBJ databases">
        <authorList>
            <person name="Ma Q."/>
            <person name="Huang Y."/>
            <person name="Song X."/>
            <person name="Pei D."/>
        </authorList>
    </citation>
    <scope>NUCLEOTIDE SEQUENCE [LARGE SCALE GENOMIC DNA]</scope>
    <source>
        <strain evidence="3">Sxm20200214</strain>
        <tissue evidence="3">Leaf</tissue>
    </source>
</reference>
<sequence length="138" mass="15337">MTSLLATWKKAKETKISKDGESEAILATENRAKRDGESERRHQQMGRGQEAQKNLKSMTSGDLCFFYHSGTKSRCVVGVVELAREWYADDDDGEGAVNVKAPRLSVVPVEDDVWKKICEMGDGFCGDGKEDRESSDES</sequence>
<dbReference type="GO" id="GO:0005634">
    <property type="term" value="C:nucleus"/>
    <property type="evidence" value="ECO:0007669"/>
    <property type="project" value="TreeGrafter"/>
</dbReference>
<evidence type="ECO:0000256" key="1">
    <source>
        <dbReference type="SAM" id="MobiDB-lite"/>
    </source>
</evidence>
<dbReference type="InterPro" id="IPR015947">
    <property type="entry name" value="PUA-like_sf"/>
</dbReference>
<dbReference type="PANTHER" id="PTHR14087:SF8">
    <property type="entry name" value="OS03G0676100 PROTEIN"/>
    <property type="match status" value="1"/>
</dbReference>
<dbReference type="SUPFAM" id="SSF88697">
    <property type="entry name" value="PUA domain-like"/>
    <property type="match status" value="1"/>
</dbReference>
<name>A0A8X8B6D1_BRACI</name>
<feature type="compositionally biased region" description="Basic and acidic residues" evidence="1">
    <location>
        <begin position="30"/>
        <end position="42"/>
    </location>
</feature>
<dbReference type="InterPro" id="IPR002740">
    <property type="entry name" value="EVE_domain"/>
</dbReference>
<dbReference type="PANTHER" id="PTHR14087">
    <property type="entry name" value="THYMOCYTE NUCLEAR PROTEIN 1"/>
    <property type="match status" value="1"/>
</dbReference>
<evidence type="ECO:0000259" key="2">
    <source>
        <dbReference type="Pfam" id="PF01878"/>
    </source>
</evidence>
<feature type="region of interest" description="Disordered" evidence="1">
    <location>
        <begin position="19"/>
        <end position="54"/>
    </location>
</feature>